<keyword evidence="1" id="KW-0472">Membrane</keyword>
<gene>
    <name evidence="2" type="ORF">BZG36_03282</name>
</gene>
<accession>A0A261XZW1</accession>
<dbReference type="Pfam" id="PF08643">
    <property type="entry name" value="DUF1776"/>
    <property type="match status" value="1"/>
</dbReference>
<evidence type="ECO:0000256" key="1">
    <source>
        <dbReference type="SAM" id="Phobius"/>
    </source>
</evidence>
<dbReference type="InterPro" id="IPR013952">
    <property type="entry name" value="DUF1776_fun"/>
</dbReference>
<proteinExistence type="predicted"/>
<name>A0A261XZW1_9FUNG</name>
<dbReference type="PANTHER" id="PTHR43313:SF1">
    <property type="entry name" value="3BETA-HYDROXYSTEROID DEHYDROGENASE DHS-16"/>
    <property type="match status" value="1"/>
</dbReference>
<feature type="transmembrane region" description="Helical" evidence="1">
    <location>
        <begin position="86"/>
        <end position="105"/>
    </location>
</feature>
<evidence type="ECO:0008006" key="4">
    <source>
        <dbReference type="Google" id="ProtNLM"/>
    </source>
</evidence>
<reference evidence="2 3" key="1">
    <citation type="journal article" date="2017" name="Mycologia">
        <title>Bifiguratus adelaidae, gen. et sp. nov., a new member of Mucoromycotina in endophytic and soil-dwelling habitats.</title>
        <authorList>
            <person name="Torres-Cruz T.J."/>
            <person name="Billingsley Tobias T.L."/>
            <person name="Almatruk M."/>
            <person name="Hesse C."/>
            <person name="Kuske C.R."/>
            <person name="Desiro A."/>
            <person name="Benucci G.M."/>
            <person name="Bonito G."/>
            <person name="Stajich J.E."/>
            <person name="Dunlap C."/>
            <person name="Arnold A.E."/>
            <person name="Porras-Alfaro A."/>
        </authorList>
    </citation>
    <scope>NUCLEOTIDE SEQUENCE [LARGE SCALE GENOMIC DNA]</scope>
    <source>
        <strain evidence="2 3">AZ0501</strain>
    </source>
</reference>
<dbReference type="AlphaFoldDB" id="A0A261XZW1"/>
<dbReference type="SUPFAM" id="SSF51735">
    <property type="entry name" value="NAD(P)-binding Rossmann-fold domains"/>
    <property type="match status" value="1"/>
</dbReference>
<dbReference type="Gene3D" id="3.40.50.720">
    <property type="entry name" value="NAD(P)-binding Rossmann-like Domain"/>
    <property type="match status" value="1"/>
</dbReference>
<dbReference type="GO" id="GO:0016491">
    <property type="term" value="F:oxidoreductase activity"/>
    <property type="evidence" value="ECO:0007669"/>
    <property type="project" value="TreeGrafter"/>
</dbReference>
<keyword evidence="3" id="KW-1185">Reference proteome</keyword>
<dbReference type="InterPro" id="IPR036291">
    <property type="entry name" value="NAD(P)-bd_dom_sf"/>
</dbReference>
<dbReference type="OrthoDB" id="9876299at2759"/>
<dbReference type="EMBL" id="MVBO01000063">
    <property type="protein sequence ID" value="OZJ03907.1"/>
    <property type="molecule type" value="Genomic_DNA"/>
</dbReference>
<dbReference type="PANTHER" id="PTHR43313">
    <property type="entry name" value="SHORT-CHAIN DEHYDROGENASE/REDUCTASE FAMILY 9C"/>
    <property type="match status" value="1"/>
</dbReference>
<organism evidence="2 3">
    <name type="scientific">Bifiguratus adelaidae</name>
    <dbReference type="NCBI Taxonomy" id="1938954"/>
    <lineage>
        <taxon>Eukaryota</taxon>
        <taxon>Fungi</taxon>
        <taxon>Fungi incertae sedis</taxon>
        <taxon>Mucoromycota</taxon>
        <taxon>Mucoromycotina</taxon>
        <taxon>Endogonomycetes</taxon>
        <taxon>Endogonales</taxon>
        <taxon>Endogonales incertae sedis</taxon>
        <taxon>Bifiguratus</taxon>
    </lineage>
</organism>
<keyword evidence="1" id="KW-1133">Transmembrane helix</keyword>
<keyword evidence="1" id="KW-0812">Transmembrane</keyword>
<evidence type="ECO:0000313" key="3">
    <source>
        <dbReference type="Proteomes" id="UP000242875"/>
    </source>
</evidence>
<evidence type="ECO:0000313" key="2">
    <source>
        <dbReference type="EMBL" id="OZJ03907.1"/>
    </source>
</evidence>
<comment type="caution">
    <text evidence="2">The sequence shown here is derived from an EMBL/GenBank/DDBJ whole genome shotgun (WGS) entry which is preliminary data.</text>
</comment>
<dbReference type="Proteomes" id="UP000242875">
    <property type="component" value="Unassembled WGS sequence"/>
</dbReference>
<protein>
    <recommendedName>
        <fullName evidence="4">DUF1776-domain-containing protein</fullName>
    </recommendedName>
</protein>
<dbReference type="GO" id="GO:0008202">
    <property type="term" value="P:steroid metabolic process"/>
    <property type="evidence" value="ECO:0007669"/>
    <property type="project" value="TreeGrafter"/>
</dbReference>
<sequence>MSPLDDILDSTPNLQALPAKLRDSIKSLVTSVTDAVTGKIHDEVVPPPFTMPPPPPPASATATTAPGWINRLLGAKIWISENKRKAFVFVVVAGVGVYILSSTLISRRRKRRVMKATATGPSRREAIVVTNSHSSVMAPVLMYFRRKGYTVYATVPNAELAKSLDRMTLSSINDDSQGSIVPLVFDKENAESMQAAIDHIQSQPEASLVGVINSSTECIPAPLESLELAQWRANFDENVLYNIAIIKQCLPLLRQRPDRTVRILFISRSPASPVPLPFLSPAAATDYALEAIANSLRRELVGSGIKIICLKPKFPGGFEQLALIHDNQEREVLSRVNSWSPALRATYGDAYNAFLHSGYDRLYKFSRIRQSFLHRHRYALEEALSDALTLEYPSDTIMYGDSNHFNPLIDRWVPDWMSSWVKPKTRRDQLSSMSASSTLMSPEAIQDDDLGFEKI</sequence>